<evidence type="ECO:0000313" key="3">
    <source>
        <dbReference type="Proteomes" id="UP001604336"/>
    </source>
</evidence>
<reference evidence="3" key="1">
    <citation type="submission" date="2024-07" db="EMBL/GenBank/DDBJ databases">
        <title>Two chromosome-level genome assemblies of Korean endemic species Abeliophyllum distichum and Forsythia ovata (Oleaceae).</title>
        <authorList>
            <person name="Jang H."/>
        </authorList>
    </citation>
    <scope>NUCLEOTIDE SEQUENCE [LARGE SCALE GENOMIC DNA]</scope>
</reference>
<dbReference type="InterPro" id="IPR055290">
    <property type="entry name" value="At3g26010-like"/>
</dbReference>
<dbReference type="AlphaFoldDB" id="A0ABD1U1L8"/>
<organism evidence="2 3">
    <name type="scientific">Abeliophyllum distichum</name>
    <dbReference type="NCBI Taxonomy" id="126358"/>
    <lineage>
        <taxon>Eukaryota</taxon>
        <taxon>Viridiplantae</taxon>
        <taxon>Streptophyta</taxon>
        <taxon>Embryophyta</taxon>
        <taxon>Tracheophyta</taxon>
        <taxon>Spermatophyta</taxon>
        <taxon>Magnoliopsida</taxon>
        <taxon>eudicotyledons</taxon>
        <taxon>Gunneridae</taxon>
        <taxon>Pentapetalae</taxon>
        <taxon>asterids</taxon>
        <taxon>lamiids</taxon>
        <taxon>Lamiales</taxon>
        <taxon>Oleaceae</taxon>
        <taxon>Forsythieae</taxon>
        <taxon>Abeliophyllum</taxon>
    </lineage>
</organism>
<keyword evidence="3" id="KW-1185">Reference proteome</keyword>
<protein>
    <submittedName>
        <fullName evidence="2">F-box protein</fullName>
    </submittedName>
</protein>
<dbReference type="Pfam" id="PF00646">
    <property type="entry name" value="F-box"/>
    <property type="match status" value="1"/>
</dbReference>
<comment type="caution">
    <text evidence="2">The sequence shown here is derived from an EMBL/GenBank/DDBJ whole genome shotgun (WGS) entry which is preliminary data.</text>
</comment>
<dbReference type="SUPFAM" id="SSF81383">
    <property type="entry name" value="F-box domain"/>
    <property type="match status" value="1"/>
</dbReference>
<dbReference type="SMART" id="SM00256">
    <property type="entry name" value="FBOX"/>
    <property type="match status" value="1"/>
</dbReference>
<name>A0ABD1U1L8_9LAMI</name>
<dbReference type="InterPro" id="IPR036047">
    <property type="entry name" value="F-box-like_dom_sf"/>
</dbReference>
<dbReference type="Pfam" id="PF24750">
    <property type="entry name" value="b-prop_At3g26010-like"/>
    <property type="match status" value="1"/>
</dbReference>
<dbReference type="PROSITE" id="PS50181">
    <property type="entry name" value="FBOX"/>
    <property type="match status" value="1"/>
</dbReference>
<dbReference type="InterPro" id="IPR001810">
    <property type="entry name" value="F-box_dom"/>
</dbReference>
<dbReference type="InterPro" id="IPR056592">
    <property type="entry name" value="Beta-prop_At3g26010-like"/>
</dbReference>
<sequence length="388" mass="44291">MNVNEDVLLEILLRLPPKSVFKSRCVSKRWNQIINDSFFLNSYAEQRKGPNGVDRLLAIIGCPNGISSPIEIVPLLDNQIGTVPRELGDFICSSNGLILCVRLASNGHIFCCRNDITYTVLNPLTKKWVTLPSPANVNINILMGLVCEENTAQLVANYKVVHICQSIWRNELMIETYSSKTRKWIESKLFTTDYFSLRQFGAPLVLNGIFHWKVSDVLIAIYDPNDIGGENHLQLIEKPRVEGSSYSTGFSRSSDGLLWYGENNIRQIMKFWMLPKGENGYRRSCTIPRQEWSLVHTVNLDSLRDNYSIISHVKTCMQDYYDLYMIALNPKNPFIVLFSICGTTFVCDIESKSVEPIPYHAPPTNDHLGFYNLYPYFESPFLSSYALQ</sequence>
<dbReference type="Gene3D" id="1.20.1280.50">
    <property type="match status" value="1"/>
</dbReference>
<dbReference type="PANTHER" id="PTHR35546:SF25">
    <property type="entry name" value="F-BOX DOMAIN-CONTAINING PROTEIN"/>
    <property type="match status" value="1"/>
</dbReference>
<evidence type="ECO:0000313" key="2">
    <source>
        <dbReference type="EMBL" id="KAL2518890.1"/>
    </source>
</evidence>
<proteinExistence type="predicted"/>
<feature type="domain" description="F-box" evidence="1">
    <location>
        <begin position="1"/>
        <end position="43"/>
    </location>
</feature>
<dbReference type="PANTHER" id="PTHR35546">
    <property type="entry name" value="F-BOX PROTEIN INTERACTION DOMAIN PROTEIN-RELATED"/>
    <property type="match status" value="1"/>
</dbReference>
<dbReference type="Proteomes" id="UP001604336">
    <property type="component" value="Unassembled WGS sequence"/>
</dbReference>
<evidence type="ECO:0000259" key="1">
    <source>
        <dbReference type="PROSITE" id="PS50181"/>
    </source>
</evidence>
<gene>
    <name evidence="2" type="ORF">Adt_15137</name>
</gene>
<accession>A0ABD1U1L8</accession>
<dbReference type="EMBL" id="JBFOLK010000004">
    <property type="protein sequence ID" value="KAL2518890.1"/>
    <property type="molecule type" value="Genomic_DNA"/>
</dbReference>